<dbReference type="Gene3D" id="2.120.10.30">
    <property type="entry name" value="TolB, C-terminal domain"/>
    <property type="match status" value="2"/>
</dbReference>
<evidence type="ECO:0000256" key="1">
    <source>
        <dbReference type="ARBA" id="ARBA00022737"/>
    </source>
</evidence>
<dbReference type="InterPro" id="IPR001258">
    <property type="entry name" value="NHL_repeat"/>
</dbReference>
<evidence type="ECO:0000313" key="3">
    <source>
        <dbReference type="EMBL" id="CAF3748249.1"/>
    </source>
</evidence>
<organism evidence="3 4">
    <name type="scientific">Adineta steineri</name>
    <dbReference type="NCBI Taxonomy" id="433720"/>
    <lineage>
        <taxon>Eukaryota</taxon>
        <taxon>Metazoa</taxon>
        <taxon>Spiralia</taxon>
        <taxon>Gnathifera</taxon>
        <taxon>Rotifera</taxon>
        <taxon>Eurotatoria</taxon>
        <taxon>Bdelloidea</taxon>
        <taxon>Adinetida</taxon>
        <taxon>Adinetidae</taxon>
        <taxon>Adineta</taxon>
    </lineage>
</organism>
<comment type="caution">
    <text evidence="3">The sequence shown here is derived from an EMBL/GenBank/DDBJ whole genome shotgun (WGS) entry which is preliminary data.</text>
</comment>
<dbReference type="EMBL" id="CAJOBB010000772">
    <property type="protein sequence ID" value="CAF3748249.1"/>
    <property type="molecule type" value="Genomic_DNA"/>
</dbReference>
<feature type="non-terminal residue" evidence="3">
    <location>
        <position position="1"/>
    </location>
</feature>
<protein>
    <recommendedName>
        <fullName evidence="5">NHL repeat containing protein</fullName>
    </recommendedName>
</protein>
<feature type="repeat" description="NHL" evidence="2">
    <location>
        <begin position="159"/>
        <end position="199"/>
    </location>
</feature>
<dbReference type="PANTHER" id="PTHR24104:SF25">
    <property type="entry name" value="PROTEIN LIN-41"/>
    <property type="match status" value="1"/>
</dbReference>
<dbReference type="AlphaFoldDB" id="A0A818Y3K8"/>
<dbReference type="InterPro" id="IPR050952">
    <property type="entry name" value="TRIM-NHL_E3_ligases"/>
</dbReference>
<evidence type="ECO:0000313" key="4">
    <source>
        <dbReference type="Proteomes" id="UP000663868"/>
    </source>
</evidence>
<name>A0A818Y3K8_9BILA</name>
<sequence length="554" mass="61154">MGVLILSFDQPKFCSTATWNPNGIIFANETTIGSSPRAMFIDSNDTVYALNQDKHQILIWSKDSINPTNIISANFSDSFSMFVTGNGDIYFDNSEDNGRVDRWISSTNTFDIVMNSESTCSGLFIDTNNTLYCSMFYDHQVVKRWLNDNSMTLTTVAGIGKRGSALNQLDYPMGIFVDVNADLYVADNANDRIQLFKSGQSIAITVAGDGSIKETISLVRPTGVVLDRNGHLFILDRGNHRIIKSGQYGFQCLVGCDEEGSQSNQLSNPITMNFDRSGNIFVTDTDNYRIQKYTFYENSCLRSYNLPKLCSSATWNPDGITFADETIIGSDSFSIFVDTNNTVYTMNRENKQILIWSEGSVNPTNIISANISNSSSIFVTYNGDIYFDNGDQNGRVTRWISDTNTFVTVLNVDVSCYGLFVDTNDTLYCSMFGRHQVVKRWLNEGAMTSIIAAGTGIEGTALNELNNPMGIFVDLNSDLYVADNKNNRIQLFKSGQLIAITVAGDGSSQETISLLRPTGVVLDRDGYLFIVDSGNNRIVGSGLDGFRCLVGCDA</sequence>
<accession>A0A818Y3K8</accession>
<keyword evidence="1" id="KW-0677">Repeat</keyword>
<evidence type="ECO:0000256" key="2">
    <source>
        <dbReference type="PROSITE-ProRule" id="PRU00504"/>
    </source>
</evidence>
<dbReference type="InterPro" id="IPR011042">
    <property type="entry name" value="6-blade_b-propeller_TolB-like"/>
</dbReference>
<dbReference type="Proteomes" id="UP000663868">
    <property type="component" value="Unassembled WGS sequence"/>
</dbReference>
<dbReference type="SUPFAM" id="SSF101898">
    <property type="entry name" value="NHL repeat"/>
    <property type="match status" value="3"/>
</dbReference>
<dbReference type="Pfam" id="PF01436">
    <property type="entry name" value="NHL"/>
    <property type="match status" value="1"/>
</dbReference>
<dbReference type="CDD" id="cd05819">
    <property type="entry name" value="NHL"/>
    <property type="match status" value="2"/>
</dbReference>
<dbReference type="PROSITE" id="PS51125">
    <property type="entry name" value="NHL"/>
    <property type="match status" value="3"/>
</dbReference>
<feature type="repeat" description="NHL" evidence="2">
    <location>
        <begin position="456"/>
        <end position="495"/>
    </location>
</feature>
<evidence type="ECO:0008006" key="5">
    <source>
        <dbReference type="Google" id="ProtNLM"/>
    </source>
</evidence>
<dbReference type="PANTHER" id="PTHR24104">
    <property type="entry name" value="E3 UBIQUITIN-PROTEIN LIGASE NHLRC1-RELATED"/>
    <property type="match status" value="1"/>
</dbReference>
<dbReference type="GO" id="GO:0008270">
    <property type="term" value="F:zinc ion binding"/>
    <property type="evidence" value="ECO:0007669"/>
    <property type="project" value="UniProtKB-KW"/>
</dbReference>
<proteinExistence type="predicted"/>
<reference evidence="3" key="1">
    <citation type="submission" date="2021-02" db="EMBL/GenBank/DDBJ databases">
        <authorList>
            <person name="Nowell W R."/>
        </authorList>
    </citation>
    <scope>NUCLEOTIDE SEQUENCE</scope>
</reference>
<feature type="repeat" description="NHL" evidence="2">
    <location>
        <begin position="256"/>
        <end position="296"/>
    </location>
</feature>
<gene>
    <name evidence="3" type="ORF">KXQ929_LOCUS14080</name>
</gene>